<feature type="compositionally biased region" description="Acidic residues" evidence="9">
    <location>
        <begin position="33"/>
        <end position="52"/>
    </location>
</feature>
<gene>
    <name evidence="11" type="ORF">chiPu_0000486</name>
</gene>
<feature type="compositionally biased region" description="Low complexity" evidence="9">
    <location>
        <begin position="23"/>
        <end position="32"/>
    </location>
</feature>
<dbReference type="AlphaFoldDB" id="A0A401RVE9"/>
<keyword evidence="6 10" id="KW-1133">Transmembrane helix</keyword>
<dbReference type="PRINTS" id="PR00259">
    <property type="entry name" value="TMFOUR"/>
</dbReference>
<dbReference type="OrthoDB" id="5982705at2759"/>
<dbReference type="Proteomes" id="UP000287033">
    <property type="component" value="Unassembled WGS sequence"/>
</dbReference>
<dbReference type="CDD" id="cd03156">
    <property type="entry name" value="uroplakin_I_like_LEL"/>
    <property type="match status" value="1"/>
</dbReference>
<dbReference type="STRING" id="137246.A0A401RVE9"/>
<dbReference type="SUPFAM" id="SSF47391">
    <property type="entry name" value="Dimerization-anchoring domain of cAMP-dependent PK regulatory subunit"/>
    <property type="match status" value="1"/>
</dbReference>
<protein>
    <recommendedName>
        <fullName evidence="4">Uroplakin-1b</fullName>
    </recommendedName>
    <alternativeName>
        <fullName evidence="8">Uroplakin Ib</fullName>
    </alternativeName>
</protein>
<dbReference type="GO" id="GO:0016020">
    <property type="term" value="C:membrane"/>
    <property type="evidence" value="ECO:0007669"/>
    <property type="project" value="UniProtKB-SubCell"/>
</dbReference>
<dbReference type="Pfam" id="PF00335">
    <property type="entry name" value="Tetraspanin"/>
    <property type="match status" value="1"/>
</dbReference>
<feature type="transmembrane region" description="Helical" evidence="10">
    <location>
        <begin position="569"/>
        <end position="594"/>
    </location>
</feature>
<dbReference type="CDD" id="cd22975">
    <property type="entry name" value="DD_TEX55"/>
    <property type="match status" value="1"/>
</dbReference>
<feature type="compositionally biased region" description="Basic and acidic residues" evidence="9">
    <location>
        <begin position="124"/>
        <end position="136"/>
    </location>
</feature>
<proteinExistence type="inferred from homology"/>
<sequence length="596" mass="65798">MSENDGVDPIEKETKESADEPEVQAAATPEAEAAAEQEAEAETEVESPDAAENETAAESYVEVAAEPDTAAPEPDAEATAQSDEDAAAEPLAKATAESEGEATAEPETEAIIEQETEMPAEPGSQKEAEAEPKDEPDVPTAAEAGPELLAKPESEPTVESEPSVTAAVDSAIQLTADTTKQPSATPSDIVKMAQEPLASEDKFSTCFEDPYIQSVRYMERHNILQMFQRMTENLVYERPDDPLEFMLHQVQALIWMRDKEICERLLSGNNSRETRNAVAVHRCRGVAQVGLAWCASARAARGFKTCLGGSWPGQKPRESEEVGNVQLDKAKPGDQKMANTSSGVRVFQGLLIFGNVVIMLCGIALTAECIFHVSDQNDLWPLLAAANNTDIFAAAWIGLFVGFCLFLLSIVGIFGIMKSAKNVILTYIILMLIVYIFEVASCITAATHRDFLAPSFFLKQMLQLYDNRNWQNDDQFSKYTELTRSWNRVMTENNCCGVRGPQDWIEFNSVFRSTHLDSDFPWPRECCTTDFVDQFRNVVGCKLGVRGFVHNQGCFEFISGPLNRHAWGVAWFGFAILCWTFFVLAGSMYFYAILNN</sequence>
<reference evidence="11 12" key="1">
    <citation type="journal article" date="2018" name="Nat. Ecol. Evol.">
        <title>Shark genomes provide insights into elasmobranch evolution and the origin of vertebrates.</title>
        <authorList>
            <person name="Hara Y"/>
            <person name="Yamaguchi K"/>
            <person name="Onimaru K"/>
            <person name="Kadota M"/>
            <person name="Koyanagi M"/>
            <person name="Keeley SD"/>
            <person name="Tatsumi K"/>
            <person name="Tanaka K"/>
            <person name="Motone F"/>
            <person name="Kageyama Y"/>
            <person name="Nozu R"/>
            <person name="Adachi N"/>
            <person name="Nishimura O"/>
            <person name="Nakagawa R"/>
            <person name="Tanegashima C"/>
            <person name="Kiyatake I"/>
            <person name="Matsumoto R"/>
            <person name="Murakumo K"/>
            <person name="Nishida K"/>
            <person name="Terakita A"/>
            <person name="Kuratani S"/>
            <person name="Sato K"/>
            <person name="Hyodo S Kuraku.S."/>
        </authorList>
    </citation>
    <scope>NUCLEOTIDE SEQUENCE [LARGE SCALE GENOMIC DNA]</scope>
</reference>
<evidence type="ECO:0000256" key="5">
    <source>
        <dbReference type="ARBA" id="ARBA00022692"/>
    </source>
</evidence>
<feature type="compositionally biased region" description="Basic and acidic residues" evidence="9">
    <location>
        <begin position="9"/>
        <end position="18"/>
    </location>
</feature>
<keyword evidence="12" id="KW-1185">Reference proteome</keyword>
<evidence type="ECO:0000256" key="2">
    <source>
        <dbReference type="ARBA" id="ARBA00006840"/>
    </source>
</evidence>
<dbReference type="InterPro" id="IPR008952">
    <property type="entry name" value="Tetraspanin_EC2_sf"/>
</dbReference>
<dbReference type="FunFam" id="1.10.1450.10:FF:000014">
    <property type="entry name" value="Tetraspanin"/>
    <property type="match status" value="1"/>
</dbReference>
<comment type="subcellular location">
    <subcellularLocation>
        <location evidence="1">Membrane</location>
        <topology evidence="1">Multi-pass membrane protein</topology>
    </subcellularLocation>
</comment>
<evidence type="ECO:0000256" key="6">
    <source>
        <dbReference type="ARBA" id="ARBA00022989"/>
    </source>
</evidence>
<dbReference type="SUPFAM" id="SSF48652">
    <property type="entry name" value="Tetraspanin"/>
    <property type="match status" value="1"/>
</dbReference>
<feature type="transmembrane region" description="Helical" evidence="10">
    <location>
        <begin position="346"/>
        <end position="373"/>
    </location>
</feature>
<feature type="transmembrane region" description="Helical" evidence="10">
    <location>
        <begin position="393"/>
        <end position="417"/>
    </location>
</feature>
<comment type="caution">
    <text evidence="11">The sequence shown here is derived from an EMBL/GenBank/DDBJ whole genome shotgun (WGS) entry which is preliminary data.</text>
</comment>
<name>A0A401RVE9_CHIPU</name>
<evidence type="ECO:0000313" key="12">
    <source>
        <dbReference type="Proteomes" id="UP000287033"/>
    </source>
</evidence>
<accession>A0A401RVE9</accession>
<dbReference type="InterPro" id="IPR018499">
    <property type="entry name" value="Tetraspanin/Peripherin"/>
</dbReference>
<dbReference type="PANTHER" id="PTHR47110:SF2">
    <property type="entry name" value="UROPLAKIN-1B"/>
    <property type="match status" value="1"/>
</dbReference>
<comment type="similarity">
    <text evidence="2">Belongs to the tetraspanin (TM4SF) family.</text>
</comment>
<dbReference type="Pfam" id="PF17819">
    <property type="entry name" value="Tex55"/>
    <property type="match status" value="1"/>
</dbReference>
<dbReference type="InterPro" id="IPR040760">
    <property type="entry name" value="Tex55"/>
</dbReference>
<evidence type="ECO:0000256" key="3">
    <source>
        <dbReference type="ARBA" id="ARBA00011304"/>
    </source>
</evidence>
<feature type="transmembrane region" description="Helical" evidence="10">
    <location>
        <begin position="424"/>
        <end position="446"/>
    </location>
</feature>
<keyword evidence="5 10" id="KW-0812">Transmembrane</keyword>
<dbReference type="EMBL" id="BEZZ01000006">
    <property type="protein sequence ID" value="GCC22101.1"/>
    <property type="molecule type" value="Genomic_DNA"/>
</dbReference>
<evidence type="ECO:0000256" key="9">
    <source>
        <dbReference type="SAM" id="MobiDB-lite"/>
    </source>
</evidence>
<dbReference type="PANTHER" id="PTHR47110">
    <property type="entry name" value="TESTIS-SPECIFIC EXPRESSED PROTEIN 55"/>
    <property type="match status" value="1"/>
</dbReference>
<keyword evidence="7 10" id="KW-0472">Membrane</keyword>
<evidence type="ECO:0000256" key="7">
    <source>
        <dbReference type="ARBA" id="ARBA00023136"/>
    </source>
</evidence>
<evidence type="ECO:0000256" key="10">
    <source>
        <dbReference type="SAM" id="Phobius"/>
    </source>
</evidence>
<evidence type="ECO:0000256" key="4">
    <source>
        <dbReference type="ARBA" id="ARBA00017701"/>
    </source>
</evidence>
<feature type="compositionally biased region" description="Acidic residues" evidence="9">
    <location>
        <begin position="98"/>
        <end position="118"/>
    </location>
</feature>
<evidence type="ECO:0000256" key="8">
    <source>
        <dbReference type="ARBA" id="ARBA00031616"/>
    </source>
</evidence>
<dbReference type="Gene3D" id="1.20.890.10">
    <property type="entry name" value="cAMP-dependent protein kinase regulatory subunit, dimerization-anchoring domain"/>
    <property type="match status" value="1"/>
</dbReference>
<dbReference type="Gene3D" id="1.10.1450.10">
    <property type="entry name" value="Tetraspanin"/>
    <property type="match status" value="1"/>
</dbReference>
<organism evidence="11 12">
    <name type="scientific">Chiloscyllium punctatum</name>
    <name type="common">Brownbanded bambooshark</name>
    <name type="synonym">Hemiscyllium punctatum</name>
    <dbReference type="NCBI Taxonomy" id="137246"/>
    <lineage>
        <taxon>Eukaryota</taxon>
        <taxon>Metazoa</taxon>
        <taxon>Chordata</taxon>
        <taxon>Craniata</taxon>
        <taxon>Vertebrata</taxon>
        <taxon>Chondrichthyes</taxon>
        <taxon>Elasmobranchii</taxon>
        <taxon>Galeomorphii</taxon>
        <taxon>Galeoidea</taxon>
        <taxon>Orectolobiformes</taxon>
        <taxon>Hemiscylliidae</taxon>
        <taxon>Chiloscyllium</taxon>
    </lineage>
</organism>
<dbReference type="InterPro" id="IPR048377">
    <property type="entry name" value="TEX55_DD"/>
</dbReference>
<feature type="region of interest" description="Disordered" evidence="9">
    <location>
        <begin position="1"/>
        <end position="141"/>
    </location>
</feature>
<comment type="subunit">
    <text evidence="3">Heterodimer with uroplakin-3A (UPK3A) or uroplakin-3B (UPK3B).</text>
</comment>
<feature type="compositionally biased region" description="Low complexity" evidence="9">
    <location>
        <begin position="88"/>
        <end position="97"/>
    </location>
</feature>
<feature type="compositionally biased region" description="Low complexity" evidence="9">
    <location>
        <begin position="64"/>
        <end position="80"/>
    </location>
</feature>
<evidence type="ECO:0000256" key="1">
    <source>
        <dbReference type="ARBA" id="ARBA00004141"/>
    </source>
</evidence>
<evidence type="ECO:0000313" key="11">
    <source>
        <dbReference type="EMBL" id="GCC22101.1"/>
    </source>
</evidence>